<accession>A0ABP5BGW8</accession>
<dbReference type="InterPro" id="IPR005000">
    <property type="entry name" value="Aldolase/citrate-lyase_domain"/>
</dbReference>
<dbReference type="PANTHER" id="PTHR30502:SF0">
    <property type="entry name" value="PHOSPHOENOLPYRUVATE CARBOXYLASE FAMILY PROTEIN"/>
    <property type="match status" value="1"/>
</dbReference>
<reference evidence="6" key="1">
    <citation type="journal article" date="2019" name="Int. J. Syst. Evol. Microbiol.">
        <title>The Global Catalogue of Microorganisms (GCM) 10K type strain sequencing project: providing services to taxonomists for standard genome sequencing and annotation.</title>
        <authorList>
            <consortium name="The Broad Institute Genomics Platform"/>
            <consortium name="The Broad Institute Genome Sequencing Center for Infectious Disease"/>
            <person name="Wu L."/>
            <person name="Ma J."/>
        </authorList>
    </citation>
    <scope>NUCLEOTIDE SEQUENCE [LARGE SCALE GENOMIC DNA]</scope>
    <source>
        <strain evidence="6">JCM 14901</strain>
    </source>
</reference>
<evidence type="ECO:0000256" key="2">
    <source>
        <dbReference type="ARBA" id="ARBA00022723"/>
    </source>
</evidence>
<dbReference type="GO" id="GO:0016829">
    <property type="term" value="F:lyase activity"/>
    <property type="evidence" value="ECO:0007669"/>
    <property type="project" value="UniProtKB-KW"/>
</dbReference>
<dbReference type="Gene3D" id="3.20.20.60">
    <property type="entry name" value="Phosphoenolpyruvate-binding domains"/>
    <property type="match status" value="1"/>
</dbReference>
<evidence type="ECO:0000256" key="1">
    <source>
        <dbReference type="ARBA" id="ARBA00005568"/>
    </source>
</evidence>
<dbReference type="EMBL" id="BAAAOG010000001">
    <property type="protein sequence ID" value="GAA1942270.1"/>
    <property type="molecule type" value="Genomic_DNA"/>
</dbReference>
<gene>
    <name evidence="5" type="ORF">GCM10009776_00050</name>
</gene>
<dbReference type="InterPro" id="IPR050251">
    <property type="entry name" value="HpcH-HpaI_aldolase"/>
</dbReference>
<dbReference type="SUPFAM" id="SSF51621">
    <property type="entry name" value="Phosphoenolpyruvate/pyruvate domain"/>
    <property type="match status" value="1"/>
</dbReference>
<keyword evidence="2" id="KW-0479">Metal-binding</keyword>
<dbReference type="Pfam" id="PF03328">
    <property type="entry name" value="HpcH_HpaI"/>
    <property type="match status" value="1"/>
</dbReference>
<dbReference type="RefSeq" id="WP_344089880.1">
    <property type="nucleotide sequence ID" value="NZ_BAAAOG010000001.1"/>
</dbReference>
<comment type="similarity">
    <text evidence="1">Belongs to the HpcH/HpaI aldolase family.</text>
</comment>
<organism evidence="5 6">
    <name type="scientific">Microbacterium deminutum</name>
    <dbReference type="NCBI Taxonomy" id="344164"/>
    <lineage>
        <taxon>Bacteria</taxon>
        <taxon>Bacillati</taxon>
        <taxon>Actinomycetota</taxon>
        <taxon>Actinomycetes</taxon>
        <taxon>Micrococcales</taxon>
        <taxon>Microbacteriaceae</taxon>
        <taxon>Microbacterium</taxon>
    </lineage>
</organism>
<evidence type="ECO:0000313" key="5">
    <source>
        <dbReference type="EMBL" id="GAA1942270.1"/>
    </source>
</evidence>
<proteinExistence type="inferred from homology"/>
<evidence type="ECO:0000259" key="4">
    <source>
        <dbReference type="Pfam" id="PF03328"/>
    </source>
</evidence>
<dbReference type="InterPro" id="IPR040442">
    <property type="entry name" value="Pyrv_kinase-like_dom_sf"/>
</dbReference>
<dbReference type="InterPro" id="IPR015813">
    <property type="entry name" value="Pyrv/PenolPyrv_kinase-like_dom"/>
</dbReference>
<dbReference type="PANTHER" id="PTHR30502">
    <property type="entry name" value="2-KETO-3-DEOXY-L-RHAMNONATE ALDOLASE"/>
    <property type="match status" value="1"/>
</dbReference>
<sequence length="267" mass="27970">MTSSTAPLLTALRAGEPQLMLGIRMSRSTDIVRIAKSTGYHCVLIDLEHSAMTVETAVALAACAGDIGLTALVRVPEREYGVIGRLLDGGAHGIIAPRVETASEARSIVDACRFPPRGHRSQLTQMPQRGMVPIAARELNPLVDAATIVKILIETPAGASNAQEIAAVDGVDIIGLGANDFTSELGIPGDYEDPRVAAAVSAVAAAGRAHDKPAMVGGVPLGSTLERFFALGMAPLFLAGVDSDLMHRAAADRSAATREWYADRRGR</sequence>
<keyword evidence="3 5" id="KW-0456">Lyase</keyword>
<name>A0ABP5BGW8_9MICO</name>
<feature type="domain" description="HpcH/HpaI aldolase/citrate lyase" evidence="4">
    <location>
        <begin position="27"/>
        <end position="211"/>
    </location>
</feature>
<evidence type="ECO:0000313" key="6">
    <source>
        <dbReference type="Proteomes" id="UP001499933"/>
    </source>
</evidence>
<evidence type="ECO:0000256" key="3">
    <source>
        <dbReference type="ARBA" id="ARBA00023239"/>
    </source>
</evidence>
<dbReference type="Proteomes" id="UP001499933">
    <property type="component" value="Unassembled WGS sequence"/>
</dbReference>
<protein>
    <submittedName>
        <fullName evidence="5">Aldolase/citrate lyase family protein</fullName>
    </submittedName>
</protein>
<comment type="caution">
    <text evidence="5">The sequence shown here is derived from an EMBL/GenBank/DDBJ whole genome shotgun (WGS) entry which is preliminary data.</text>
</comment>
<keyword evidence="6" id="KW-1185">Reference proteome</keyword>